<comment type="catalytic activity">
    <reaction evidence="1">
        <text>Release of N-terminal proline from a peptide.</text>
        <dbReference type="EC" id="3.4.11.5"/>
    </reaction>
</comment>
<evidence type="ECO:0000256" key="5">
    <source>
        <dbReference type="ARBA" id="ARBA00022438"/>
    </source>
</evidence>
<dbReference type="SUPFAM" id="SSF53474">
    <property type="entry name" value="alpha/beta-Hydrolases"/>
    <property type="match status" value="1"/>
</dbReference>
<keyword evidence="8 12" id="KW-0378">Hydrolase</keyword>
<feature type="transmembrane region" description="Helical" evidence="10">
    <location>
        <begin position="7"/>
        <end position="28"/>
    </location>
</feature>
<accession>A0A0M1N2S5</accession>
<reference evidence="13" key="1">
    <citation type="submission" date="2015-08" db="EMBL/GenBank/DDBJ databases">
        <title>Genome sequencing project for genomic taxonomy and phylogenomics of Bacillus-like bacteria.</title>
        <authorList>
            <person name="Liu B."/>
            <person name="Wang J."/>
            <person name="Zhu Y."/>
            <person name="Liu G."/>
            <person name="Chen Q."/>
            <person name="Chen Z."/>
            <person name="Lan J."/>
            <person name="Che J."/>
            <person name="Ge C."/>
            <person name="Shi H."/>
            <person name="Pan Z."/>
            <person name="Liu X."/>
        </authorList>
    </citation>
    <scope>NUCLEOTIDE SEQUENCE [LARGE SCALE GENOMIC DNA]</scope>
    <source>
        <strain evidence="13">FJAT-22460</strain>
    </source>
</reference>
<evidence type="ECO:0000256" key="3">
    <source>
        <dbReference type="ARBA" id="ARBA00010088"/>
    </source>
</evidence>
<dbReference type="AlphaFoldDB" id="A0A0M1N2S5"/>
<evidence type="ECO:0000256" key="8">
    <source>
        <dbReference type="ARBA" id="ARBA00022801"/>
    </source>
</evidence>
<comment type="similarity">
    <text evidence="3">Belongs to the peptidase S33 family.</text>
</comment>
<gene>
    <name evidence="12" type="ORF">AM231_25305</name>
</gene>
<evidence type="ECO:0000256" key="4">
    <source>
        <dbReference type="ARBA" id="ARBA00012568"/>
    </source>
</evidence>
<keyword evidence="7" id="KW-0645">Protease</keyword>
<evidence type="ECO:0000256" key="1">
    <source>
        <dbReference type="ARBA" id="ARBA00001585"/>
    </source>
</evidence>
<dbReference type="Proteomes" id="UP000036932">
    <property type="component" value="Unassembled WGS sequence"/>
</dbReference>
<evidence type="ECO:0000256" key="2">
    <source>
        <dbReference type="ARBA" id="ARBA00004496"/>
    </source>
</evidence>
<comment type="caution">
    <text evidence="12">The sequence shown here is derived from an EMBL/GenBank/DDBJ whole genome shotgun (WGS) entry which is preliminary data.</text>
</comment>
<evidence type="ECO:0000313" key="13">
    <source>
        <dbReference type="Proteomes" id="UP000036932"/>
    </source>
</evidence>
<evidence type="ECO:0000256" key="9">
    <source>
        <dbReference type="ARBA" id="ARBA00029605"/>
    </source>
</evidence>
<dbReference type="RefSeq" id="WP_054405511.1">
    <property type="nucleotide sequence ID" value="NZ_LIUT01000008.1"/>
</dbReference>
<evidence type="ECO:0000259" key="11">
    <source>
        <dbReference type="Pfam" id="PF00561"/>
    </source>
</evidence>
<evidence type="ECO:0000256" key="6">
    <source>
        <dbReference type="ARBA" id="ARBA00022490"/>
    </source>
</evidence>
<keyword evidence="5" id="KW-0031">Aminopeptidase</keyword>
<dbReference type="PANTHER" id="PTHR43722">
    <property type="entry name" value="PROLINE IMINOPEPTIDASE"/>
    <property type="match status" value="1"/>
</dbReference>
<dbReference type="GO" id="GO:0004177">
    <property type="term" value="F:aminopeptidase activity"/>
    <property type="evidence" value="ECO:0007669"/>
    <property type="project" value="UniProtKB-KW"/>
</dbReference>
<dbReference type="OrthoDB" id="53505at2"/>
<dbReference type="PATRIC" id="fig|1705565.3.peg.1248"/>
<keyword evidence="10" id="KW-0472">Membrane</keyword>
<evidence type="ECO:0000256" key="7">
    <source>
        <dbReference type="ARBA" id="ARBA00022670"/>
    </source>
</evidence>
<dbReference type="Pfam" id="PF00561">
    <property type="entry name" value="Abhydrolase_1"/>
    <property type="match status" value="1"/>
</dbReference>
<proteinExistence type="inferred from homology"/>
<dbReference type="PANTHER" id="PTHR43722:SF1">
    <property type="entry name" value="PROLINE IMINOPEPTIDASE"/>
    <property type="match status" value="1"/>
</dbReference>
<feature type="domain" description="AB hydrolase-1" evidence="11">
    <location>
        <begin position="63"/>
        <end position="329"/>
    </location>
</feature>
<dbReference type="GO" id="GO:0005737">
    <property type="term" value="C:cytoplasm"/>
    <property type="evidence" value="ECO:0007669"/>
    <property type="project" value="UniProtKB-SubCell"/>
</dbReference>
<keyword evidence="6" id="KW-0963">Cytoplasm</keyword>
<dbReference type="InterPro" id="IPR002410">
    <property type="entry name" value="Peptidase_S33"/>
</dbReference>
<dbReference type="InterPro" id="IPR029058">
    <property type="entry name" value="AB_hydrolase_fold"/>
</dbReference>
<dbReference type="InterPro" id="IPR005944">
    <property type="entry name" value="Pro_iminopeptidase"/>
</dbReference>
<sequence length="345" mass="39067">MKKIRKILLYSGAVIILLVGLAIIFPTWTPKIEGPNSISVLEQVEINGTGHELMVRGQDKSNPIVIFVHGGPGVPEIPYATKYQDLLEKDFTVVRYDQRASGKSYHFGEDYSNLSTDLLVEDLLALTDYISARFEQQKVILIGHSFGTYIGIQAAQQAPDKYEAYIGIGQMSNVLDSEWDGLNYVIEQAKQSGNTTDLQYLQGLTEKVRNGDMLMPRHYVRKYGGAARLIDPNADMEKGLWFGPEYNLLDRIRYNRGAAYSQDILIQQAIAEPLPAIVTKLDLPVYFIMGQYDYMTSAKSAKAYLDQIDARSKEFITYDQSAHYPQFEEKETFSNWMVDSFAKIH</sequence>
<evidence type="ECO:0000313" key="12">
    <source>
        <dbReference type="EMBL" id="KOR76448.1"/>
    </source>
</evidence>
<dbReference type="EMBL" id="LIUT01000008">
    <property type="protein sequence ID" value="KOR76448.1"/>
    <property type="molecule type" value="Genomic_DNA"/>
</dbReference>
<evidence type="ECO:0000256" key="10">
    <source>
        <dbReference type="SAM" id="Phobius"/>
    </source>
</evidence>
<keyword evidence="13" id="KW-1185">Reference proteome</keyword>
<keyword evidence="10" id="KW-1133">Transmembrane helix</keyword>
<dbReference type="InterPro" id="IPR000073">
    <property type="entry name" value="AB_hydrolase_1"/>
</dbReference>
<organism evidence="12 13">
    <name type="scientific">Paenibacillus solani</name>
    <dbReference type="NCBI Taxonomy" id="1705565"/>
    <lineage>
        <taxon>Bacteria</taxon>
        <taxon>Bacillati</taxon>
        <taxon>Bacillota</taxon>
        <taxon>Bacilli</taxon>
        <taxon>Bacillales</taxon>
        <taxon>Paenibacillaceae</taxon>
        <taxon>Paenibacillus</taxon>
    </lineage>
</organism>
<dbReference type="GO" id="GO:0006508">
    <property type="term" value="P:proteolysis"/>
    <property type="evidence" value="ECO:0007669"/>
    <property type="project" value="UniProtKB-KW"/>
</dbReference>
<dbReference type="PRINTS" id="PR00793">
    <property type="entry name" value="PROAMNOPTASE"/>
</dbReference>
<dbReference type="EC" id="3.4.11.5" evidence="4"/>
<keyword evidence="10" id="KW-0812">Transmembrane</keyword>
<dbReference type="Gene3D" id="3.40.50.1820">
    <property type="entry name" value="alpha/beta hydrolase"/>
    <property type="match status" value="1"/>
</dbReference>
<name>A0A0M1N2S5_9BACL</name>
<protein>
    <recommendedName>
        <fullName evidence="4">prolyl aminopeptidase</fullName>
        <ecNumber evidence="4">3.4.11.5</ecNumber>
    </recommendedName>
    <alternativeName>
        <fullName evidence="9">Prolyl aminopeptidase</fullName>
    </alternativeName>
</protein>
<comment type="subcellular location">
    <subcellularLocation>
        <location evidence="2">Cytoplasm</location>
    </subcellularLocation>
</comment>